<keyword evidence="3" id="KW-1185">Reference proteome</keyword>
<dbReference type="Pfam" id="PF24553">
    <property type="entry name" value="Rv0428c_C"/>
    <property type="match status" value="1"/>
</dbReference>
<dbReference type="RefSeq" id="WP_377046049.1">
    <property type="nucleotide sequence ID" value="NZ_JBHLUN010000014.1"/>
</dbReference>
<name>A0ABV6JX86_9PROT</name>
<accession>A0ABV6JX86</accession>
<sequence length="258" mass="27364">MSDPIPPSAAPAIPDILTLERAALTATPAPRLAWDGGFVVRLFRGGTGRANAASCLDPSPDAALPDRIARIERDFRRHGLRPRFRSTPLDPPGLEAALRARGYGEVEGACILLGPLAAVAAAAAPLGERLAQPSEDWIAVQATAEHQTPARRAEKLEAAALLARPGCWLLHRVGRQPAAAAHAVADDSLCGFFDVATAPAQRRRGLSQGVLASAAAWGLEQGARHAWLQVSPGNAPALALYARLGLREVYRYRYFTLG</sequence>
<comment type="caution">
    <text evidence="2">The sequence shown here is derived from an EMBL/GenBank/DDBJ whole genome shotgun (WGS) entry which is preliminary data.</text>
</comment>
<dbReference type="EMBL" id="JBHLUN010000014">
    <property type="protein sequence ID" value="MFC0410298.1"/>
    <property type="molecule type" value="Genomic_DNA"/>
</dbReference>
<dbReference type="Proteomes" id="UP001589865">
    <property type="component" value="Unassembled WGS sequence"/>
</dbReference>
<dbReference type="InterPro" id="IPR000182">
    <property type="entry name" value="GNAT_dom"/>
</dbReference>
<dbReference type="InterPro" id="IPR016181">
    <property type="entry name" value="Acyl_CoA_acyltransferase"/>
</dbReference>
<reference evidence="2 3" key="1">
    <citation type="submission" date="2024-09" db="EMBL/GenBank/DDBJ databases">
        <authorList>
            <person name="Sun Q."/>
            <person name="Mori K."/>
        </authorList>
    </citation>
    <scope>NUCLEOTIDE SEQUENCE [LARGE SCALE GENOMIC DNA]</scope>
    <source>
        <strain evidence="2 3">TBRC 5777</strain>
    </source>
</reference>
<feature type="domain" description="N-acetyltransferase" evidence="1">
    <location>
        <begin position="126"/>
        <end position="258"/>
    </location>
</feature>
<proteinExistence type="predicted"/>
<evidence type="ECO:0000313" key="3">
    <source>
        <dbReference type="Proteomes" id="UP001589865"/>
    </source>
</evidence>
<gene>
    <name evidence="2" type="ORF">ACFFGY_18750</name>
</gene>
<dbReference type="InterPro" id="IPR056935">
    <property type="entry name" value="Rv0428c-like_C"/>
</dbReference>
<dbReference type="Gene3D" id="3.40.630.30">
    <property type="match status" value="1"/>
</dbReference>
<dbReference type="PROSITE" id="PS51186">
    <property type="entry name" value="GNAT"/>
    <property type="match status" value="1"/>
</dbReference>
<protein>
    <submittedName>
        <fullName evidence="2">GNAT family N-acetyltransferase</fullName>
    </submittedName>
</protein>
<evidence type="ECO:0000259" key="1">
    <source>
        <dbReference type="PROSITE" id="PS51186"/>
    </source>
</evidence>
<dbReference type="SUPFAM" id="SSF55729">
    <property type="entry name" value="Acyl-CoA N-acyltransferases (Nat)"/>
    <property type="match status" value="1"/>
</dbReference>
<organism evidence="2 3">
    <name type="scientific">Roseomonas elaeocarpi</name>
    <dbReference type="NCBI Taxonomy" id="907779"/>
    <lineage>
        <taxon>Bacteria</taxon>
        <taxon>Pseudomonadati</taxon>
        <taxon>Pseudomonadota</taxon>
        <taxon>Alphaproteobacteria</taxon>
        <taxon>Acetobacterales</taxon>
        <taxon>Roseomonadaceae</taxon>
        <taxon>Roseomonas</taxon>
    </lineage>
</organism>
<evidence type="ECO:0000313" key="2">
    <source>
        <dbReference type="EMBL" id="MFC0410298.1"/>
    </source>
</evidence>